<dbReference type="RefSeq" id="WP_015182579.1">
    <property type="nucleotide sequence ID" value="NC_019738.1"/>
</dbReference>
<feature type="domain" description="Beta-lactamase class A catalytic" evidence="2">
    <location>
        <begin position="83"/>
        <end position="342"/>
    </location>
</feature>
<dbReference type="PANTHER" id="PTHR35333">
    <property type="entry name" value="BETA-LACTAMASE"/>
    <property type="match status" value="1"/>
</dbReference>
<dbReference type="EMBL" id="CP003630">
    <property type="protein sequence ID" value="AFZ18430.1"/>
    <property type="molecule type" value="Genomic_DNA"/>
</dbReference>
<dbReference type="Gene3D" id="3.40.710.10">
    <property type="entry name" value="DD-peptidase/beta-lactamase superfamily"/>
    <property type="match status" value="1"/>
</dbReference>
<dbReference type="Pfam" id="PF13354">
    <property type="entry name" value="Beta-lactamase2"/>
    <property type="match status" value="1"/>
</dbReference>
<organism evidence="3 4">
    <name type="scientific">Allocoleopsis franciscana PCC 7113</name>
    <dbReference type="NCBI Taxonomy" id="1173027"/>
    <lineage>
        <taxon>Bacteria</taxon>
        <taxon>Bacillati</taxon>
        <taxon>Cyanobacteriota</taxon>
        <taxon>Cyanophyceae</taxon>
        <taxon>Coleofasciculales</taxon>
        <taxon>Coleofasciculaceae</taxon>
        <taxon>Allocoleopsis</taxon>
        <taxon>Allocoleopsis franciscana</taxon>
    </lineage>
</organism>
<accession>K9WDF5</accession>
<name>K9WDF5_9CYAN</name>
<evidence type="ECO:0000313" key="4">
    <source>
        <dbReference type="Proteomes" id="UP000010471"/>
    </source>
</evidence>
<keyword evidence="4" id="KW-1185">Reference proteome</keyword>
<dbReference type="PANTHER" id="PTHR35333:SF3">
    <property type="entry name" value="BETA-LACTAMASE-TYPE TRANSPEPTIDASE FOLD CONTAINING PROTEIN"/>
    <property type="match status" value="1"/>
</dbReference>
<dbReference type="AlphaFoldDB" id="K9WDF5"/>
<dbReference type="SUPFAM" id="SSF56601">
    <property type="entry name" value="beta-lactamase/transpeptidase-like"/>
    <property type="match status" value="1"/>
</dbReference>
<dbReference type="InterPro" id="IPR012338">
    <property type="entry name" value="Beta-lactam/transpept-like"/>
</dbReference>
<dbReference type="GO" id="GO:0030655">
    <property type="term" value="P:beta-lactam antibiotic catabolic process"/>
    <property type="evidence" value="ECO:0007669"/>
    <property type="project" value="InterPro"/>
</dbReference>
<dbReference type="eggNOG" id="COG2367">
    <property type="taxonomic scope" value="Bacteria"/>
</dbReference>
<feature type="signal peptide" evidence="1">
    <location>
        <begin position="1"/>
        <end position="18"/>
    </location>
</feature>
<reference evidence="3 4" key="1">
    <citation type="submission" date="2012-06" db="EMBL/GenBank/DDBJ databases">
        <title>Finished chromosome of genome of Microcoleus sp. PCC 7113.</title>
        <authorList>
            <consortium name="US DOE Joint Genome Institute"/>
            <person name="Gugger M."/>
            <person name="Coursin T."/>
            <person name="Rippka R."/>
            <person name="Tandeau De Marsac N."/>
            <person name="Huntemann M."/>
            <person name="Wei C.-L."/>
            <person name="Han J."/>
            <person name="Detter J.C."/>
            <person name="Han C."/>
            <person name="Tapia R."/>
            <person name="Chen A."/>
            <person name="Kyrpides N."/>
            <person name="Mavromatis K."/>
            <person name="Markowitz V."/>
            <person name="Szeto E."/>
            <person name="Ivanova N."/>
            <person name="Pagani I."/>
            <person name="Pati A."/>
            <person name="Goodwin L."/>
            <person name="Nordberg H.P."/>
            <person name="Cantor M.N."/>
            <person name="Hua S.X."/>
            <person name="Woyke T."/>
            <person name="Kerfeld C.A."/>
        </authorList>
    </citation>
    <scope>NUCLEOTIDE SEQUENCE [LARGE SCALE GENOMIC DNA]</scope>
    <source>
        <strain evidence="3 4">PCC 7113</strain>
    </source>
</reference>
<dbReference type="GO" id="GO:0046677">
    <property type="term" value="P:response to antibiotic"/>
    <property type="evidence" value="ECO:0007669"/>
    <property type="project" value="InterPro"/>
</dbReference>
<dbReference type="PRINTS" id="PR00118">
    <property type="entry name" value="BLACTAMASEA"/>
</dbReference>
<dbReference type="GO" id="GO:0008800">
    <property type="term" value="F:beta-lactamase activity"/>
    <property type="evidence" value="ECO:0007669"/>
    <property type="project" value="InterPro"/>
</dbReference>
<dbReference type="Proteomes" id="UP000010471">
    <property type="component" value="Chromosome"/>
</dbReference>
<evidence type="ECO:0000259" key="2">
    <source>
        <dbReference type="Pfam" id="PF13354"/>
    </source>
</evidence>
<evidence type="ECO:0000256" key="1">
    <source>
        <dbReference type="SAM" id="SignalP"/>
    </source>
</evidence>
<feature type="chain" id="PRO_5003937245" evidence="1">
    <location>
        <begin position="19"/>
        <end position="369"/>
    </location>
</feature>
<dbReference type="HOGENOM" id="CLU_031960_0_1_3"/>
<proteinExistence type="predicted"/>
<evidence type="ECO:0000313" key="3">
    <source>
        <dbReference type="EMBL" id="AFZ18430.1"/>
    </source>
</evidence>
<sequence length="369" mass="39958">MNKQILLTLLLVSGSVLPGWVHSPAPSRESVAIAASTPTMDSGKLVADGRLRKAQVVTTQSNTTQLQEQLNNLDLSSAQGDVGIGVLDLDTGERWFRNGKQRFPMQSVFKLPLGIVVLKLVDEGKLSLNQTVTITREQFVPAWSPILKEIKGDRGQFTVQYLLQRAVGDSDNTAADALVRLVGGPEQVTANLERLNLRDIRVDRLEQQLQPDTVGLTNFRPELVDKQKYEEAVQQIPDAVKKAAMERYLVDPRDTATPEGMIDLLALLQSRQLLSEDSTALLLKIMTDSPTGQKRLKAGLPQGWSIAHKTGTGEDVVGIGIATNDVGLISSPSGRNIAIAVFIAGSKAPLEQRESVMSAVAAAVVQAMQ</sequence>
<keyword evidence="1" id="KW-0732">Signal</keyword>
<dbReference type="InterPro" id="IPR000871">
    <property type="entry name" value="Beta-lactam_class-A"/>
</dbReference>
<protein>
    <submittedName>
        <fullName evidence="3">Beta-lactamase class A</fullName>
    </submittedName>
</protein>
<gene>
    <name evidence="3" type="ORF">Mic7113_2642</name>
</gene>
<dbReference type="STRING" id="1173027.Mic7113_2642"/>
<dbReference type="InterPro" id="IPR045155">
    <property type="entry name" value="Beta-lactam_cat"/>
</dbReference>
<dbReference type="KEGG" id="mic:Mic7113_2642"/>
<dbReference type="NCBIfam" id="NF033103">
    <property type="entry name" value="bla_class_A"/>
    <property type="match status" value="1"/>
</dbReference>